<evidence type="ECO:0000256" key="2">
    <source>
        <dbReference type="ARBA" id="ARBA00022515"/>
    </source>
</evidence>
<evidence type="ECO:0000313" key="14">
    <source>
        <dbReference type="EMBL" id="AJQ45468.1"/>
    </source>
</evidence>
<reference evidence="14 15" key="1">
    <citation type="journal article" date="2015" name="Genome Announc.">
        <title>Genome Sequence of Ureaplasma diversum Strain ATCC 49782.</title>
        <authorList>
            <person name="Marques L.M."/>
            <person name="Guimaraes A.M."/>
            <person name="Martins H.B."/>
            <person name="Rezende I.S."/>
            <person name="Barbosa M.S."/>
            <person name="Campos G.B."/>
            <person name="do Nascimento N.C."/>
            <person name="Dos Santos A.P."/>
            <person name="Amorim A.T."/>
            <person name="Santos V.M."/>
            <person name="Messick J.B."/>
            <person name="Timenetsky J."/>
        </authorList>
    </citation>
    <scope>NUCLEOTIDE SEQUENCE [LARGE SCALE GENOMIC DNA]</scope>
    <source>
        <strain evidence="14 15">ATCC 49782</strain>
    </source>
</reference>
<dbReference type="Gene3D" id="3.90.580.10">
    <property type="entry name" value="Zinc finger, CHC2-type domain"/>
    <property type="match status" value="1"/>
</dbReference>
<dbReference type="PROSITE" id="PS50880">
    <property type="entry name" value="TOPRIM"/>
    <property type="match status" value="1"/>
</dbReference>
<dbReference type="HAMAP" id="MF_00974">
    <property type="entry name" value="DNA_primase_DnaG"/>
    <property type="match status" value="1"/>
</dbReference>
<dbReference type="InterPro" id="IPR006171">
    <property type="entry name" value="TOPRIM_dom"/>
</dbReference>
<keyword evidence="7 12" id="KW-0863">Zinc-finger</keyword>
<evidence type="ECO:0000256" key="11">
    <source>
        <dbReference type="ARBA" id="ARBA00023163"/>
    </source>
</evidence>
<gene>
    <name evidence="12" type="primary">dnaG</name>
    <name evidence="14" type="ORF">JM47_02710</name>
</gene>
<dbReference type="InterPro" id="IPR013264">
    <property type="entry name" value="DNAG_N"/>
</dbReference>
<evidence type="ECO:0000256" key="8">
    <source>
        <dbReference type="ARBA" id="ARBA00022833"/>
    </source>
</evidence>
<dbReference type="Gene3D" id="3.40.1360.10">
    <property type="match status" value="1"/>
</dbReference>
<keyword evidence="9" id="KW-0460">Magnesium</keyword>
<organism evidence="14 15">
    <name type="scientific">Ureaplasma diversum</name>
    <dbReference type="NCBI Taxonomy" id="42094"/>
    <lineage>
        <taxon>Bacteria</taxon>
        <taxon>Bacillati</taxon>
        <taxon>Mycoplasmatota</taxon>
        <taxon>Mycoplasmoidales</taxon>
        <taxon>Mycoplasmoidaceae</taxon>
        <taxon>Ureaplasma</taxon>
    </lineage>
</organism>
<keyword evidence="8 12" id="KW-0862">Zinc</keyword>
<evidence type="ECO:0000256" key="5">
    <source>
        <dbReference type="ARBA" id="ARBA00022705"/>
    </source>
</evidence>
<dbReference type="AlphaFoldDB" id="A0A0C5RLC3"/>
<dbReference type="Pfam" id="PF01807">
    <property type="entry name" value="Zn_ribbon_DnaG"/>
    <property type="match status" value="1"/>
</dbReference>
<dbReference type="PANTHER" id="PTHR30313:SF2">
    <property type="entry name" value="DNA PRIMASE"/>
    <property type="match status" value="1"/>
</dbReference>
<dbReference type="GO" id="GO:0008270">
    <property type="term" value="F:zinc ion binding"/>
    <property type="evidence" value="ECO:0007669"/>
    <property type="project" value="UniProtKB-UniRule"/>
</dbReference>
<evidence type="ECO:0000259" key="13">
    <source>
        <dbReference type="PROSITE" id="PS50880"/>
    </source>
</evidence>
<proteinExistence type="inferred from homology"/>
<dbReference type="STRING" id="42094.JM47_02710"/>
<dbReference type="GO" id="GO:0005737">
    <property type="term" value="C:cytoplasm"/>
    <property type="evidence" value="ECO:0007669"/>
    <property type="project" value="TreeGrafter"/>
</dbReference>
<name>A0A0C5RLC3_9BACT</name>
<dbReference type="NCBIfam" id="TIGR01391">
    <property type="entry name" value="dnaG"/>
    <property type="match status" value="1"/>
</dbReference>
<dbReference type="SUPFAM" id="SSF57783">
    <property type="entry name" value="Zinc beta-ribbon"/>
    <property type="match status" value="1"/>
</dbReference>
<dbReference type="GO" id="GO:0006269">
    <property type="term" value="P:DNA replication, synthesis of primer"/>
    <property type="evidence" value="ECO:0007669"/>
    <property type="project" value="UniProtKB-UniRule"/>
</dbReference>
<dbReference type="GO" id="GO:0003899">
    <property type="term" value="F:DNA-directed RNA polymerase activity"/>
    <property type="evidence" value="ECO:0007669"/>
    <property type="project" value="UniProtKB-UniRule"/>
</dbReference>
<dbReference type="InterPro" id="IPR006295">
    <property type="entry name" value="DNA_primase_DnaG"/>
</dbReference>
<dbReference type="GO" id="GO:0003677">
    <property type="term" value="F:DNA binding"/>
    <property type="evidence" value="ECO:0007669"/>
    <property type="project" value="UniProtKB-KW"/>
</dbReference>
<dbReference type="GO" id="GO:1990077">
    <property type="term" value="C:primosome complex"/>
    <property type="evidence" value="ECO:0007669"/>
    <property type="project" value="UniProtKB-KW"/>
</dbReference>
<keyword evidence="2 12" id="KW-0639">Primosome</keyword>
<comment type="domain">
    <text evidence="12">Contains an N-terminal zinc-binding domain, a central core domain that contains the primase activity, and a C-terminal DnaB-binding domain.</text>
</comment>
<comment type="function">
    <text evidence="12">RNA polymerase that catalyzes the synthesis of short RNA molecules used as primers for DNA polymerase during DNA replication.</text>
</comment>
<evidence type="ECO:0000256" key="4">
    <source>
        <dbReference type="ARBA" id="ARBA00022695"/>
    </source>
</evidence>
<dbReference type="SUPFAM" id="SSF56731">
    <property type="entry name" value="DNA primase core"/>
    <property type="match status" value="1"/>
</dbReference>
<dbReference type="SMART" id="SM00400">
    <property type="entry name" value="ZnF_CHCC"/>
    <property type="match status" value="1"/>
</dbReference>
<feature type="zinc finger region" description="CHC2-type" evidence="12">
    <location>
        <begin position="42"/>
        <end position="66"/>
    </location>
</feature>
<keyword evidence="4 12" id="KW-0548">Nucleotidyltransferase</keyword>
<dbReference type="KEGG" id="ude:JM47_02710"/>
<comment type="subunit">
    <text evidence="12">Monomer. Interacts with DnaB.</text>
</comment>
<dbReference type="InterPro" id="IPR036977">
    <property type="entry name" value="DNA_primase_Znf_CHC2"/>
</dbReference>
<dbReference type="Pfam" id="PF13155">
    <property type="entry name" value="Toprim_2"/>
    <property type="match status" value="1"/>
</dbReference>
<keyword evidence="10 12" id="KW-0238">DNA-binding</keyword>
<dbReference type="Gene3D" id="3.90.980.10">
    <property type="entry name" value="DNA primase, catalytic core, N-terminal domain"/>
    <property type="match status" value="1"/>
</dbReference>
<comment type="similarity">
    <text evidence="12">Belongs to the DnaG primase family.</text>
</comment>
<dbReference type="InterPro" id="IPR034151">
    <property type="entry name" value="TOPRIM_DnaG_bac"/>
</dbReference>
<dbReference type="HOGENOM" id="CLU_013501_3_3_14"/>
<comment type="catalytic activity">
    <reaction evidence="12">
        <text>ssDNA + n NTP = ssDNA/pppN(pN)n-1 hybrid + (n-1) diphosphate.</text>
        <dbReference type="EC" id="2.7.7.101"/>
    </reaction>
</comment>
<dbReference type="CDD" id="cd03364">
    <property type="entry name" value="TOPRIM_DnaG_primases"/>
    <property type="match status" value="1"/>
</dbReference>
<keyword evidence="1 12" id="KW-0240">DNA-directed RNA polymerase</keyword>
<evidence type="ECO:0000256" key="9">
    <source>
        <dbReference type="ARBA" id="ARBA00022842"/>
    </source>
</evidence>
<protein>
    <recommendedName>
        <fullName evidence="12">DNA primase</fullName>
        <ecNumber evidence="12">2.7.7.101</ecNumber>
    </recommendedName>
</protein>
<evidence type="ECO:0000256" key="10">
    <source>
        <dbReference type="ARBA" id="ARBA00023125"/>
    </source>
</evidence>
<evidence type="ECO:0000256" key="1">
    <source>
        <dbReference type="ARBA" id="ARBA00022478"/>
    </source>
</evidence>
<keyword evidence="5 12" id="KW-0235">DNA replication</keyword>
<dbReference type="RefSeq" id="WP_208894877.1">
    <property type="nucleotide sequence ID" value="NZ_CP009770.1"/>
</dbReference>
<evidence type="ECO:0000256" key="12">
    <source>
        <dbReference type="HAMAP-Rule" id="MF_00974"/>
    </source>
</evidence>
<evidence type="ECO:0000313" key="15">
    <source>
        <dbReference type="Proteomes" id="UP000032261"/>
    </source>
</evidence>
<dbReference type="InterPro" id="IPR050219">
    <property type="entry name" value="DnaG_primase"/>
</dbReference>
<dbReference type="Proteomes" id="UP000032261">
    <property type="component" value="Chromosome"/>
</dbReference>
<evidence type="ECO:0000256" key="7">
    <source>
        <dbReference type="ARBA" id="ARBA00022771"/>
    </source>
</evidence>
<dbReference type="Pfam" id="PF08275">
    <property type="entry name" value="DNAG_N"/>
    <property type="match status" value="1"/>
</dbReference>
<accession>A0A0C5RLC3</accession>
<comment type="cofactor">
    <cofactor evidence="12">
        <name>Zn(2+)</name>
        <dbReference type="ChEBI" id="CHEBI:29105"/>
    </cofactor>
    <text evidence="12">Binds 1 zinc ion per monomer.</text>
</comment>
<keyword evidence="11 12" id="KW-0804">Transcription</keyword>
<keyword evidence="6 12" id="KW-0479">Metal-binding</keyword>
<evidence type="ECO:0000256" key="3">
    <source>
        <dbReference type="ARBA" id="ARBA00022679"/>
    </source>
</evidence>
<feature type="domain" description="Toprim" evidence="13">
    <location>
        <begin position="268"/>
        <end position="350"/>
    </location>
</feature>
<dbReference type="SMART" id="SM00493">
    <property type="entry name" value="TOPRIM"/>
    <property type="match status" value="1"/>
</dbReference>
<evidence type="ECO:0000256" key="6">
    <source>
        <dbReference type="ARBA" id="ARBA00022723"/>
    </source>
</evidence>
<keyword evidence="3 12" id="KW-0808">Transferase</keyword>
<sequence>MNQNDKSLNGFFKEIKERLTVSQIANNFVQLIGSNGSYRALCPFHADSNPSLSIHDKKGVYKCFSCNTAGDLISFYANYKKISYYQAAIKINEEFNLGISINQNLSKAFKEQKKLERVYKINQIVSNLYTRFLKAEQNKDALAYLLKRGINQEIIDYFKIGYAPKENFINDYFLNHQIDDVDEFGTNDLGNWSLLSLNETGEWNDFFKNRIIFPICDPYNNIVGFSARSVGNYTPKYLNSKDSDVFKKQELLYNFNNVLKLSEQETNNIIIIVEGFMDAIALYKVGIKNVVATMGVALTTNHLELLLKHQFKNIIFCFDNDQAGISTTINQINKLADYNFNIFVVDQSFWNTKDVDEYILKYGNDQSMIKQLINGFNEPLHISVYLMLNELKKTNNNLNSITKINLQQAWKKIISNYGEMAQFDFYKQSFLDYLKIELSQEDVKHWLFNKQTYTKSIKQDTNRSFNQNLAKDINYKNVTEEYTKNKKPITKIKDPINDAKKKLEKAFYAYLLWILKINEVVINQPLKVMIFKIICEEINECLLFLSERNELVFLEILEWLHELLNVNQTKAISLYNNKQELIAFFNEFKSINNITHKFANELIISLEIDQSIVDLKANYTKRGHEFLINKFNIAFVEFKKQYLNYELKLENKKLVEITNQMIMDENNAIKYNDILGSITNKISEINSSKNSLEAKLKILNSNC</sequence>
<dbReference type="InterPro" id="IPR002694">
    <property type="entry name" value="Znf_CHC2"/>
</dbReference>
<dbReference type="InterPro" id="IPR030846">
    <property type="entry name" value="DnaG_bac"/>
</dbReference>
<dbReference type="InterPro" id="IPR037068">
    <property type="entry name" value="DNA_primase_core_N_sf"/>
</dbReference>
<dbReference type="EMBL" id="CP009770">
    <property type="protein sequence ID" value="AJQ45468.1"/>
    <property type="molecule type" value="Genomic_DNA"/>
</dbReference>
<dbReference type="GO" id="GO:0000428">
    <property type="term" value="C:DNA-directed RNA polymerase complex"/>
    <property type="evidence" value="ECO:0007669"/>
    <property type="project" value="UniProtKB-KW"/>
</dbReference>
<dbReference type="PANTHER" id="PTHR30313">
    <property type="entry name" value="DNA PRIMASE"/>
    <property type="match status" value="1"/>
</dbReference>
<dbReference type="EC" id="2.7.7.101" evidence="12"/>
<dbReference type="PATRIC" id="fig|42094.4.peg.538"/>